<proteinExistence type="predicted"/>
<comment type="caution">
    <text evidence="1">The sequence shown here is derived from an EMBL/GenBank/DDBJ whole genome shotgun (WGS) entry which is preliminary data.</text>
</comment>
<organism evidence="1 2">
    <name type="scientific">Catharanthus roseus</name>
    <name type="common">Madagascar periwinkle</name>
    <name type="synonym">Vinca rosea</name>
    <dbReference type="NCBI Taxonomy" id="4058"/>
    <lineage>
        <taxon>Eukaryota</taxon>
        <taxon>Viridiplantae</taxon>
        <taxon>Streptophyta</taxon>
        <taxon>Embryophyta</taxon>
        <taxon>Tracheophyta</taxon>
        <taxon>Spermatophyta</taxon>
        <taxon>Magnoliopsida</taxon>
        <taxon>eudicotyledons</taxon>
        <taxon>Gunneridae</taxon>
        <taxon>Pentapetalae</taxon>
        <taxon>asterids</taxon>
        <taxon>lamiids</taxon>
        <taxon>Gentianales</taxon>
        <taxon>Apocynaceae</taxon>
        <taxon>Rauvolfioideae</taxon>
        <taxon>Vinceae</taxon>
        <taxon>Catharanthinae</taxon>
        <taxon>Catharanthus</taxon>
    </lineage>
</organism>
<sequence>MIGVAHLASLYFSEWHSREELGENPSILLLDTFQTAELGLQITNEWFTIESFEEFKKCITHYAEIICTNRGDGLVIDEPGKLSQEAEILLEPPQAFELEAEALPHQPGEEGHDLQFQTGLRYKNCKRRILGKKMHNNTDFEIWSMNSKRSCGRNLNQKLVIASLLAVRYSDDFKSERDVDVQEFIAKVRRDLLVDISPSKDYGAKLEALEIIEGRKHHQHATLHSDKFAVDTKFEDMLLAKVAGIPCILTLHWEL</sequence>
<dbReference type="Proteomes" id="UP001060085">
    <property type="component" value="Linkage Group LG01"/>
</dbReference>
<accession>A0ACC0CCI0</accession>
<protein>
    <submittedName>
        <fullName evidence="1">Uncharacterized protein</fullName>
    </submittedName>
</protein>
<name>A0ACC0CCI0_CATRO</name>
<evidence type="ECO:0000313" key="2">
    <source>
        <dbReference type="Proteomes" id="UP001060085"/>
    </source>
</evidence>
<gene>
    <name evidence="1" type="ORF">M9H77_03828</name>
</gene>
<keyword evidence="2" id="KW-1185">Reference proteome</keyword>
<evidence type="ECO:0000313" key="1">
    <source>
        <dbReference type="EMBL" id="KAI5682600.1"/>
    </source>
</evidence>
<reference evidence="2" key="1">
    <citation type="journal article" date="2023" name="Nat. Plants">
        <title>Single-cell RNA sequencing provides a high-resolution roadmap for understanding the multicellular compartmentation of specialized metabolism.</title>
        <authorList>
            <person name="Sun S."/>
            <person name="Shen X."/>
            <person name="Li Y."/>
            <person name="Li Y."/>
            <person name="Wang S."/>
            <person name="Li R."/>
            <person name="Zhang H."/>
            <person name="Shen G."/>
            <person name="Guo B."/>
            <person name="Wei J."/>
            <person name="Xu J."/>
            <person name="St-Pierre B."/>
            <person name="Chen S."/>
            <person name="Sun C."/>
        </authorList>
    </citation>
    <scope>NUCLEOTIDE SEQUENCE [LARGE SCALE GENOMIC DNA]</scope>
</reference>
<dbReference type="EMBL" id="CM044701">
    <property type="protein sequence ID" value="KAI5682600.1"/>
    <property type="molecule type" value="Genomic_DNA"/>
</dbReference>